<keyword evidence="12" id="KW-0175">Coiled coil</keyword>
<dbReference type="EMBL" id="JBGFUD010007314">
    <property type="protein sequence ID" value="MFH4981490.1"/>
    <property type="molecule type" value="Genomic_DNA"/>
</dbReference>
<feature type="domain" description="C2" evidence="15">
    <location>
        <begin position="308"/>
        <end position="441"/>
    </location>
</feature>
<evidence type="ECO:0000256" key="4">
    <source>
        <dbReference type="ARBA" id="ARBA00022692"/>
    </source>
</evidence>
<comment type="similarity">
    <text evidence="3">Belongs to the synaptotagmin family.</text>
</comment>
<protein>
    <recommendedName>
        <fullName evidence="15">C2 domain-containing protein</fullName>
    </recommendedName>
</protein>
<dbReference type="GO" id="GO:0046872">
    <property type="term" value="F:metal ion binding"/>
    <property type="evidence" value="ECO:0007669"/>
    <property type="project" value="UniProtKB-KW"/>
</dbReference>
<sequence>MPKVDFGGEGSEQEAEPDPELNLEHAPSDQPMFVPSTTFAAPSPPPISNVTEQTVETTTRQSMAKFAVDKAKTLTEIAKKQLMEKTGMPEWGFVIFGLICLAIVLLLAYLCIRKLFGKKRHGEKNKNKGFKGFFGGKGPEIVTIDRGKLQTDLEELQENMEQNEKEQAEEKEEVKLGRIQYKLDYDFQQNQLSVTVIQAEDLPGMDMSGTSDPYVKLYLLPEKKKKVETKVHRKTLNPVFNETFIFKVPFNEIGNKTLVFSIFDFDRFSKHDQIGQVLIPLGKIDLGQVIEEWKDIAPPPDDKEAEKSLGDICFSLRYVPTAGKLTVVILEAKNLKKMDVGGLSDPYVKIVLLQGGKRLKKKKTSIKKCTLNPYYNESFSFEVPFEQIQKVSLMITVMDYDKLGSNDAIGRCLLGCSATGAELRHWMDMLASPRRPIAQWHTLGPVEDPEKT</sequence>
<dbReference type="AlphaFoldDB" id="A0ABD6EPN0"/>
<dbReference type="PROSITE" id="PS50004">
    <property type="entry name" value="C2"/>
    <property type="match status" value="2"/>
</dbReference>
<evidence type="ECO:0000256" key="13">
    <source>
        <dbReference type="SAM" id="MobiDB-lite"/>
    </source>
</evidence>
<comment type="caution">
    <text evidence="16">The sequence shown here is derived from an EMBL/GenBank/DDBJ whole genome shotgun (WGS) entry which is preliminary data.</text>
</comment>
<name>A0ABD6EPN0_9BILA</name>
<keyword evidence="6" id="KW-0677">Repeat</keyword>
<evidence type="ECO:0000256" key="7">
    <source>
        <dbReference type="ARBA" id="ARBA00022837"/>
    </source>
</evidence>
<comment type="cofactor">
    <cofactor evidence="1">
        <name>Ca(2+)</name>
        <dbReference type="ChEBI" id="CHEBI:29108"/>
    </cofactor>
</comment>
<dbReference type="InterPro" id="IPR035892">
    <property type="entry name" value="C2_domain_sf"/>
</dbReference>
<dbReference type="GO" id="GO:0007626">
    <property type="term" value="P:locomotory behavior"/>
    <property type="evidence" value="ECO:0007669"/>
    <property type="project" value="UniProtKB-ARBA"/>
</dbReference>
<evidence type="ECO:0000313" key="17">
    <source>
        <dbReference type="Proteomes" id="UP001608902"/>
    </source>
</evidence>
<evidence type="ECO:0000256" key="12">
    <source>
        <dbReference type="SAM" id="Coils"/>
    </source>
</evidence>
<dbReference type="CDD" id="cd08402">
    <property type="entry name" value="C2B_Synaptotagmin-1"/>
    <property type="match status" value="1"/>
</dbReference>
<dbReference type="SUPFAM" id="SSF49562">
    <property type="entry name" value="C2 domain (Calcium/lipid-binding domain, CaLB)"/>
    <property type="match status" value="2"/>
</dbReference>
<evidence type="ECO:0000259" key="15">
    <source>
        <dbReference type="PROSITE" id="PS50004"/>
    </source>
</evidence>
<dbReference type="FunFam" id="2.60.40.150:FF:000016">
    <property type="entry name" value="Synaptotagmin 1"/>
    <property type="match status" value="1"/>
</dbReference>
<proteinExistence type="inferred from homology"/>
<evidence type="ECO:0000256" key="5">
    <source>
        <dbReference type="ARBA" id="ARBA00022723"/>
    </source>
</evidence>
<keyword evidence="10 14" id="KW-0472">Membrane</keyword>
<comment type="subcellular location">
    <subcellularLocation>
        <location evidence="2">Cytoplasmic vesicle</location>
        <location evidence="2">Secretory vesicle</location>
        <location evidence="2">Synaptic vesicle membrane</location>
        <topology evidence="2">Single-pass membrane protein</topology>
    </subcellularLocation>
</comment>
<dbReference type="GO" id="GO:0048488">
    <property type="term" value="P:synaptic vesicle endocytosis"/>
    <property type="evidence" value="ECO:0007669"/>
    <property type="project" value="UniProtKB-ARBA"/>
</dbReference>
<feature type="transmembrane region" description="Helical" evidence="14">
    <location>
        <begin position="91"/>
        <end position="112"/>
    </location>
</feature>
<evidence type="ECO:0000313" key="16">
    <source>
        <dbReference type="EMBL" id="MFH4981490.1"/>
    </source>
</evidence>
<dbReference type="PRINTS" id="PR00360">
    <property type="entry name" value="C2DOMAIN"/>
</dbReference>
<dbReference type="FunFam" id="2.60.40.150:FF:000007">
    <property type="entry name" value="Synaptotagmin 1"/>
    <property type="match status" value="1"/>
</dbReference>
<dbReference type="PRINTS" id="PR00399">
    <property type="entry name" value="SYNAPTOTAGMN"/>
</dbReference>
<keyword evidence="5" id="KW-0479">Metal-binding</keyword>
<dbReference type="GO" id="GO:0030672">
    <property type="term" value="C:synaptic vesicle membrane"/>
    <property type="evidence" value="ECO:0007669"/>
    <property type="project" value="UniProtKB-SubCell"/>
</dbReference>
<dbReference type="Gene3D" id="2.60.40.150">
    <property type="entry name" value="C2 domain"/>
    <property type="match status" value="2"/>
</dbReference>
<reference evidence="16 17" key="1">
    <citation type="submission" date="2024-08" db="EMBL/GenBank/DDBJ databases">
        <title>Gnathostoma spinigerum genome.</title>
        <authorList>
            <person name="Gonzalez-Bertolin B."/>
            <person name="Monzon S."/>
            <person name="Zaballos A."/>
            <person name="Jimenez P."/>
            <person name="Dekumyoy P."/>
            <person name="Varona S."/>
            <person name="Cuesta I."/>
            <person name="Sumanam S."/>
            <person name="Adisakwattana P."/>
            <person name="Gasser R.B."/>
            <person name="Hernandez-Gonzalez A."/>
            <person name="Young N.D."/>
            <person name="Perteguer M.J."/>
        </authorList>
    </citation>
    <scope>NUCLEOTIDE SEQUENCE [LARGE SCALE GENOMIC DNA]</scope>
    <source>
        <strain evidence="16">AL3</strain>
        <tissue evidence="16">Liver</tissue>
    </source>
</reference>
<keyword evidence="4 14" id="KW-0812">Transmembrane</keyword>
<dbReference type="InterPro" id="IPR000008">
    <property type="entry name" value="C2_dom"/>
</dbReference>
<evidence type="ECO:0000256" key="11">
    <source>
        <dbReference type="ARBA" id="ARBA00023329"/>
    </source>
</evidence>
<feature type="coiled-coil region" evidence="12">
    <location>
        <begin position="146"/>
        <end position="173"/>
    </location>
</feature>
<dbReference type="Proteomes" id="UP001608902">
    <property type="component" value="Unassembled WGS sequence"/>
</dbReference>
<evidence type="ECO:0000256" key="8">
    <source>
        <dbReference type="ARBA" id="ARBA00022989"/>
    </source>
</evidence>
<dbReference type="Pfam" id="PF00168">
    <property type="entry name" value="C2"/>
    <property type="match status" value="2"/>
</dbReference>
<keyword evidence="8 14" id="KW-1133">Transmembrane helix</keyword>
<evidence type="ECO:0000256" key="6">
    <source>
        <dbReference type="ARBA" id="ARBA00022737"/>
    </source>
</evidence>
<evidence type="ECO:0000256" key="2">
    <source>
        <dbReference type="ARBA" id="ARBA00004254"/>
    </source>
</evidence>
<gene>
    <name evidence="16" type="ORF">AB6A40_008199</name>
</gene>
<keyword evidence="7" id="KW-0106">Calcium</keyword>
<dbReference type="SMART" id="SM00239">
    <property type="entry name" value="C2"/>
    <property type="match status" value="2"/>
</dbReference>
<feature type="compositionally biased region" description="Acidic residues" evidence="13">
    <location>
        <begin position="11"/>
        <end position="21"/>
    </location>
</feature>
<dbReference type="InterPro" id="IPR001565">
    <property type="entry name" value="Synaptotagmin"/>
</dbReference>
<dbReference type="PANTHER" id="PTHR10024:SF227">
    <property type="entry name" value="SYNAPTOTAGMIN 1"/>
    <property type="match status" value="1"/>
</dbReference>
<dbReference type="PANTHER" id="PTHR10024">
    <property type="entry name" value="SYNAPTOTAGMIN"/>
    <property type="match status" value="1"/>
</dbReference>
<evidence type="ECO:0000256" key="1">
    <source>
        <dbReference type="ARBA" id="ARBA00001913"/>
    </source>
</evidence>
<evidence type="ECO:0000256" key="14">
    <source>
        <dbReference type="SAM" id="Phobius"/>
    </source>
</evidence>
<evidence type="ECO:0000256" key="10">
    <source>
        <dbReference type="ARBA" id="ARBA00023136"/>
    </source>
</evidence>
<organism evidence="16 17">
    <name type="scientific">Gnathostoma spinigerum</name>
    <dbReference type="NCBI Taxonomy" id="75299"/>
    <lineage>
        <taxon>Eukaryota</taxon>
        <taxon>Metazoa</taxon>
        <taxon>Ecdysozoa</taxon>
        <taxon>Nematoda</taxon>
        <taxon>Chromadorea</taxon>
        <taxon>Rhabditida</taxon>
        <taxon>Spirurina</taxon>
        <taxon>Gnathostomatomorpha</taxon>
        <taxon>Gnathostomatoidea</taxon>
        <taxon>Gnathostomatidae</taxon>
        <taxon>Gnathostoma</taxon>
    </lineage>
</organism>
<dbReference type="CDD" id="cd08385">
    <property type="entry name" value="C2A_Synaptotagmin-1-5-6-9-10"/>
    <property type="match status" value="1"/>
</dbReference>
<keyword evidence="17" id="KW-1185">Reference proteome</keyword>
<feature type="region of interest" description="Disordered" evidence="13">
    <location>
        <begin position="1"/>
        <end position="47"/>
    </location>
</feature>
<keyword evidence="9" id="KW-0770">Synapse</keyword>
<accession>A0ABD6EPN0</accession>
<evidence type="ECO:0000256" key="3">
    <source>
        <dbReference type="ARBA" id="ARBA00006996"/>
    </source>
</evidence>
<keyword evidence="11" id="KW-0968">Cytoplasmic vesicle</keyword>
<feature type="domain" description="C2" evidence="15">
    <location>
        <begin position="175"/>
        <end position="294"/>
    </location>
</feature>
<evidence type="ECO:0000256" key="9">
    <source>
        <dbReference type="ARBA" id="ARBA00023018"/>
    </source>
</evidence>
<dbReference type="GO" id="GO:0016079">
    <property type="term" value="P:synaptic vesicle exocytosis"/>
    <property type="evidence" value="ECO:0007669"/>
    <property type="project" value="UniProtKB-ARBA"/>
</dbReference>